<sequence length="194" mass="20563">MRSALLVLSFIFAVLADQNTTIDDTNPSIQYSDGGHTSPCTFDADGNFLPGQPGCFNNGPKNCSSGAHILQTQTSTVSMQFKGSAIYMNALLDDISNTYTITLDGKSTDIDGVRPGGALLCYTLFSQTDLDPTADHNISLSIKGLSLLGISPLGTTIPFSFGSTTLLLPLQTRTTLLPPLSNRPAVVLLEHPVI</sequence>
<evidence type="ECO:0000256" key="1">
    <source>
        <dbReference type="SAM" id="SignalP"/>
    </source>
</evidence>
<accession>A0AAD7GK69</accession>
<evidence type="ECO:0000313" key="2">
    <source>
        <dbReference type="EMBL" id="KAJ7698608.1"/>
    </source>
</evidence>
<gene>
    <name evidence="2" type="ORF">B0H17DRAFT_1006583</name>
</gene>
<feature type="chain" id="PRO_5042119352" evidence="1">
    <location>
        <begin position="17"/>
        <end position="194"/>
    </location>
</feature>
<keyword evidence="1" id="KW-0732">Signal</keyword>
<feature type="signal peptide" evidence="1">
    <location>
        <begin position="1"/>
        <end position="16"/>
    </location>
</feature>
<keyword evidence="3" id="KW-1185">Reference proteome</keyword>
<comment type="caution">
    <text evidence="2">The sequence shown here is derived from an EMBL/GenBank/DDBJ whole genome shotgun (WGS) entry which is preliminary data.</text>
</comment>
<dbReference type="Proteomes" id="UP001221757">
    <property type="component" value="Unassembled WGS sequence"/>
</dbReference>
<dbReference type="AlphaFoldDB" id="A0AAD7GK69"/>
<evidence type="ECO:0000313" key="3">
    <source>
        <dbReference type="Proteomes" id="UP001221757"/>
    </source>
</evidence>
<organism evidence="2 3">
    <name type="scientific">Mycena rosella</name>
    <name type="common">Pink bonnet</name>
    <name type="synonym">Agaricus rosellus</name>
    <dbReference type="NCBI Taxonomy" id="1033263"/>
    <lineage>
        <taxon>Eukaryota</taxon>
        <taxon>Fungi</taxon>
        <taxon>Dikarya</taxon>
        <taxon>Basidiomycota</taxon>
        <taxon>Agaricomycotina</taxon>
        <taxon>Agaricomycetes</taxon>
        <taxon>Agaricomycetidae</taxon>
        <taxon>Agaricales</taxon>
        <taxon>Marasmiineae</taxon>
        <taxon>Mycenaceae</taxon>
        <taxon>Mycena</taxon>
    </lineage>
</organism>
<reference evidence="2" key="1">
    <citation type="submission" date="2023-03" db="EMBL/GenBank/DDBJ databases">
        <title>Massive genome expansion in bonnet fungi (Mycena s.s.) driven by repeated elements and novel gene families across ecological guilds.</title>
        <authorList>
            <consortium name="Lawrence Berkeley National Laboratory"/>
            <person name="Harder C.B."/>
            <person name="Miyauchi S."/>
            <person name="Viragh M."/>
            <person name="Kuo A."/>
            <person name="Thoen E."/>
            <person name="Andreopoulos B."/>
            <person name="Lu D."/>
            <person name="Skrede I."/>
            <person name="Drula E."/>
            <person name="Henrissat B."/>
            <person name="Morin E."/>
            <person name="Kohler A."/>
            <person name="Barry K."/>
            <person name="LaButti K."/>
            <person name="Morin E."/>
            <person name="Salamov A."/>
            <person name="Lipzen A."/>
            <person name="Mereny Z."/>
            <person name="Hegedus B."/>
            <person name="Baldrian P."/>
            <person name="Stursova M."/>
            <person name="Weitz H."/>
            <person name="Taylor A."/>
            <person name="Grigoriev I.V."/>
            <person name="Nagy L.G."/>
            <person name="Martin F."/>
            <person name="Kauserud H."/>
        </authorList>
    </citation>
    <scope>NUCLEOTIDE SEQUENCE</scope>
    <source>
        <strain evidence="2">CBHHK067</strain>
    </source>
</reference>
<dbReference type="EMBL" id="JARKIE010000025">
    <property type="protein sequence ID" value="KAJ7698608.1"/>
    <property type="molecule type" value="Genomic_DNA"/>
</dbReference>
<protein>
    <submittedName>
        <fullName evidence="2">Uncharacterized protein</fullName>
    </submittedName>
</protein>
<name>A0AAD7GK69_MYCRO</name>
<proteinExistence type="predicted"/>